<gene>
    <name evidence="2" type="ORF">R9Z33_14700</name>
</gene>
<dbReference type="SUPFAM" id="SSF53448">
    <property type="entry name" value="Nucleotide-diphospho-sugar transferases"/>
    <property type="match status" value="1"/>
</dbReference>
<sequence>MATTPIVSVCIPSYNHAKYVRAALESVLSQDFGDFEIIITDDGSTDGTVEEVLAVRDERIHFARNERNVGPSVTAARNMARARGRYFAFLPSDDLYLPGKLRRQVEAFERQPDLGAVFSWMTPVDDDGAPIAGDFPYYRPAGVTRESALRHFFFEGNLLSAPTVMVRREGFERVGVFDPCLWQTQDYDMWVKLCLAFPIHVIEEALVAYRLRAGGANMHASNPATDARVAWEFVQVLRNYFGLEQDPALFLRVFPEAAAHLEQGFGVTGALALIGLGAAAPAPRHFGIEALYRALNTPDAAAALERAGHGCAYFYRALAEVDPLRTGALREIAKLRGAAAQSEQYAQLLETYNGLVAYHQQVTEAKEWWQKQAEAWEAQAKALMPQKR</sequence>
<evidence type="ECO:0000313" key="3">
    <source>
        <dbReference type="Proteomes" id="UP001305521"/>
    </source>
</evidence>
<proteinExistence type="predicted"/>
<dbReference type="Pfam" id="PF00535">
    <property type="entry name" value="Glycos_transf_2"/>
    <property type="match status" value="1"/>
</dbReference>
<keyword evidence="2" id="KW-0808">Transferase</keyword>
<dbReference type="PANTHER" id="PTHR22916">
    <property type="entry name" value="GLYCOSYLTRANSFERASE"/>
    <property type="match status" value="1"/>
</dbReference>
<keyword evidence="3" id="KW-1185">Reference proteome</keyword>
<dbReference type="PANTHER" id="PTHR22916:SF3">
    <property type="entry name" value="UDP-GLCNAC:BETAGAL BETA-1,3-N-ACETYLGLUCOSAMINYLTRANSFERASE-LIKE PROTEIN 1"/>
    <property type="match status" value="1"/>
</dbReference>
<name>A0ABZ0PCU6_9PROT</name>
<organism evidence="2 3">
    <name type="scientific">Sediminicoccus rosea</name>
    <dbReference type="NCBI Taxonomy" id="1225128"/>
    <lineage>
        <taxon>Bacteria</taxon>
        <taxon>Pseudomonadati</taxon>
        <taxon>Pseudomonadota</taxon>
        <taxon>Alphaproteobacteria</taxon>
        <taxon>Acetobacterales</taxon>
        <taxon>Roseomonadaceae</taxon>
        <taxon>Sediminicoccus</taxon>
    </lineage>
</organism>
<keyword evidence="2" id="KW-0328">Glycosyltransferase</keyword>
<accession>A0ABZ0PCU6</accession>
<dbReference type="InterPro" id="IPR029044">
    <property type="entry name" value="Nucleotide-diphossugar_trans"/>
</dbReference>
<dbReference type="InterPro" id="IPR001173">
    <property type="entry name" value="Glyco_trans_2-like"/>
</dbReference>
<evidence type="ECO:0000313" key="2">
    <source>
        <dbReference type="EMBL" id="WPB83351.1"/>
    </source>
</evidence>
<dbReference type="GO" id="GO:0016757">
    <property type="term" value="F:glycosyltransferase activity"/>
    <property type="evidence" value="ECO:0007669"/>
    <property type="project" value="UniProtKB-KW"/>
</dbReference>
<reference evidence="2 3" key="1">
    <citation type="submission" date="2023-11" db="EMBL/GenBank/DDBJ databases">
        <title>Arctic aerobic anoxygenic photoheterotroph Sediminicoccus rosea KRV36 adapts its photosynthesis to long days of polar summer.</title>
        <authorList>
            <person name="Tomasch J."/>
            <person name="Kopejtka K."/>
            <person name="Bily T."/>
            <person name="Gardiner A.T."/>
            <person name="Gardian Z."/>
            <person name="Shivaramu S."/>
            <person name="Koblizek M."/>
            <person name="Engelhardt F."/>
            <person name="Kaftan D."/>
        </authorList>
    </citation>
    <scope>NUCLEOTIDE SEQUENCE [LARGE SCALE GENOMIC DNA]</scope>
    <source>
        <strain evidence="2 3">R-30</strain>
    </source>
</reference>
<dbReference type="EMBL" id="CP137852">
    <property type="protein sequence ID" value="WPB83351.1"/>
    <property type="molecule type" value="Genomic_DNA"/>
</dbReference>
<dbReference type="Gene3D" id="3.90.550.10">
    <property type="entry name" value="Spore Coat Polysaccharide Biosynthesis Protein SpsA, Chain A"/>
    <property type="match status" value="1"/>
</dbReference>
<dbReference type="EC" id="2.4.-.-" evidence="2"/>
<evidence type="ECO:0000259" key="1">
    <source>
        <dbReference type="Pfam" id="PF00535"/>
    </source>
</evidence>
<dbReference type="RefSeq" id="WP_318647329.1">
    <property type="nucleotide sequence ID" value="NZ_CP137852.1"/>
</dbReference>
<dbReference type="Proteomes" id="UP001305521">
    <property type="component" value="Chromosome"/>
</dbReference>
<protein>
    <submittedName>
        <fullName evidence="2">Glycosyltransferase</fullName>
        <ecNumber evidence="2">2.4.-.-</ecNumber>
    </submittedName>
</protein>
<feature type="domain" description="Glycosyltransferase 2-like" evidence="1">
    <location>
        <begin position="8"/>
        <end position="139"/>
    </location>
</feature>